<sequence length="105" mass="11848">MLAILMGMIAVFSFCAVPTLKQRSWVAHVLTARASPSECCSRGSFMSLKDESLLSRFPSWSFNLPIRGPCTRETECACERDRVVRERATLRESDRVCPSIIKLVH</sequence>
<evidence type="ECO:0000256" key="1">
    <source>
        <dbReference type="SAM" id="SignalP"/>
    </source>
</evidence>
<name>A0A3N0Y4Z9_ANAGA</name>
<organism evidence="2 3">
    <name type="scientific">Anabarilius grahami</name>
    <name type="common">Kanglang fish</name>
    <name type="synonym">Barilius grahami</name>
    <dbReference type="NCBI Taxonomy" id="495550"/>
    <lineage>
        <taxon>Eukaryota</taxon>
        <taxon>Metazoa</taxon>
        <taxon>Chordata</taxon>
        <taxon>Craniata</taxon>
        <taxon>Vertebrata</taxon>
        <taxon>Euteleostomi</taxon>
        <taxon>Actinopterygii</taxon>
        <taxon>Neopterygii</taxon>
        <taxon>Teleostei</taxon>
        <taxon>Ostariophysi</taxon>
        <taxon>Cypriniformes</taxon>
        <taxon>Xenocyprididae</taxon>
        <taxon>Xenocypridinae</taxon>
        <taxon>Xenocypridinae incertae sedis</taxon>
        <taxon>Anabarilius</taxon>
    </lineage>
</organism>
<dbReference type="AlphaFoldDB" id="A0A3N0Y4Z9"/>
<accession>A0A3N0Y4Z9</accession>
<comment type="caution">
    <text evidence="2">The sequence shown here is derived from an EMBL/GenBank/DDBJ whole genome shotgun (WGS) entry which is preliminary data.</text>
</comment>
<evidence type="ECO:0000313" key="3">
    <source>
        <dbReference type="Proteomes" id="UP000281406"/>
    </source>
</evidence>
<proteinExistence type="predicted"/>
<dbReference type="Proteomes" id="UP000281406">
    <property type="component" value="Unassembled WGS sequence"/>
</dbReference>
<keyword evidence="1" id="KW-0732">Signal</keyword>
<dbReference type="EMBL" id="RJVU01053127">
    <property type="protein sequence ID" value="ROL40828.1"/>
    <property type="molecule type" value="Genomic_DNA"/>
</dbReference>
<keyword evidence="3" id="KW-1185">Reference proteome</keyword>
<feature type="chain" id="PRO_5018250200" description="Secreted protein" evidence="1">
    <location>
        <begin position="16"/>
        <end position="105"/>
    </location>
</feature>
<evidence type="ECO:0008006" key="4">
    <source>
        <dbReference type="Google" id="ProtNLM"/>
    </source>
</evidence>
<protein>
    <recommendedName>
        <fullName evidence="4">Secreted protein</fullName>
    </recommendedName>
</protein>
<reference evidence="2 3" key="1">
    <citation type="submission" date="2018-10" db="EMBL/GenBank/DDBJ databases">
        <title>Genome assembly for a Yunnan-Guizhou Plateau 3E fish, Anabarilius grahami (Regan), and its evolutionary and genetic applications.</title>
        <authorList>
            <person name="Jiang W."/>
        </authorList>
    </citation>
    <scope>NUCLEOTIDE SEQUENCE [LARGE SCALE GENOMIC DNA]</scope>
    <source>
        <strain evidence="2">AG-KIZ</strain>
        <tissue evidence="2">Muscle</tissue>
    </source>
</reference>
<evidence type="ECO:0000313" key="2">
    <source>
        <dbReference type="EMBL" id="ROL40828.1"/>
    </source>
</evidence>
<feature type="signal peptide" evidence="1">
    <location>
        <begin position="1"/>
        <end position="15"/>
    </location>
</feature>
<gene>
    <name evidence="2" type="ORF">DPX16_9822</name>
</gene>